<feature type="region of interest" description="Disordered" evidence="3">
    <location>
        <begin position="323"/>
        <end position="348"/>
    </location>
</feature>
<feature type="region of interest" description="Disordered" evidence="3">
    <location>
        <begin position="425"/>
        <end position="454"/>
    </location>
</feature>
<feature type="signal peptide" evidence="4">
    <location>
        <begin position="1"/>
        <end position="21"/>
    </location>
</feature>
<sequence>MKNSIFFYIFLIFLIYPNISASNWPVPRSIKCNSSGTFQCTTPGQYEDPFDSSCKLYYICREGENYFETLYLACLPGTWYDPVKEECTEDYKCVCEEDGTLNWTVISGDPCDACSECDHSSTSSSSGSTLLSTTPSSDNVPYCSVGGVFNCTKTGRFADPNDSTCKSYYYCYVWNSDGQLRYYPYSCSIGVFNPNTGSCDLNYECPCSGTSSTNLSIETTSSEPSSTTSEPPSSTSEPTTPVSPPYCSVGGVFNCTKTGRFADPNDSTCKSYYYCYVWNSDGQLRYYPYSCSIGVFNPNTGSCDLNYECPCSGIISTSTSIETISSEPSSTTSEQSGSTSVPSSTVSPPPYCSVGGVFNCTETGRFADPNDSTCKSYYYCYVWNSDGQLRYYPYTCSIGVFNPNTGTCDLYYECPCSGISSTSTSIETTSSEPSSSTSEQSSTISEPFSTTSEPFSTVSPPPYCSVGGIFNCTETGRFADPNDSTCKSYYYCYVWNSDGQLRYYPYSCSIGVFNPNTGTCDLYYECPCSGISSTSTSIETTSFEPSSSTSEQSSTPSEPFSTTSEPFSTVSPPPYCSVGGIFNCTETGRFADPNDSTCKSYYYCYVWNSDGQLRYYPYTCSIGVFNPNTGTCDLYYECPCSGISSTSSSIETTSSESSSTTFEQSSTTSEPFSTTSEAFSTVSPPPYCSVGGIFNCTETGRFADPNDSTCKSYYYCYVWNSDGQLRYYPYSCSLGVFNPNTGSCDLDYECPCSGISSISTSIDTTSSVLSSTTSLPDSTVSTTTTEIPSTSSSPYCSVGGIFNCTKTGRYADPNDSTCKSYYYCYVWNSDGELRYYPYTCSIGLFNPSTGSCDLDYQCPCSNNNNTVPRSSSSTSLSSSTQAQSSSISTSTEKPYCLSGGKFSCTKVGKFANPNDKTCKKFYYCIGSPSFIGKLSLTCISANFNPETQKCDSNYSCPCS</sequence>
<evidence type="ECO:0000256" key="1">
    <source>
        <dbReference type="ARBA" id="ARBA00022669"/>
    </source>
</evidence>
<feature type="compositionally biased region" description="Low complexity" evidence="3">
    <location>
        <begin position="425"/>
        <end position="446"/>
    </location>
</feature>
<dbReference type="GeneID" id="115874838"/>
<dbReference type="PANTHER" id="PTHR23301:SF0">
    <property type="entry name" value="CHITIN-BINDING TYPE-2 DOMAIN-CONTAINING PROTEIN-RELATED"/>
    <property type="match status" value="1"/>
</dbReference>
<dbReference type="GO" id="GO:0008061">
    <property type="term" value="F:chitin binding"/>
    <property type="evidence" value="ECO:0007669"/>
    <property type="project" value="UniProtKB-KW"/>
</dbReference>
<feature type="region of interest" description="Disordered" evidence="3">
    <location>
        <begin position="650"/>
        <end position="678"/>
    </location>
</feature>
<feature type="domain" description="Chitin-binding type-2" evidence="5">
    <location>
        <begin position="37"/>
        <end position="97"/>
    </location>
</feature>
<dbReference type="PROSITE" id="PS50940">
    <property type="entry name" value="CHIT_BIND_II"/>
    <property type="match status" value="1"/>
</dbReference>
<gene>
    <name evidence="7" type="primary">LOC115874838</name>
</gene>
<keyword evidence="6" id="KW-1185">Reference proteome</keyword>
<dbReference type="PANTHER" id="PTHR23301">
    <property type="entry name" value="CHITIN BINDING PERITROPHIN-A"/>
    <property type="match status" value="1"/>
</dbReference>
<dbReference type="KEGG" id="soy:115874838"/>
<reference evidence="7" key="1">
    <citation type="submission" date="2025-08" db="UniProtKB">
        <authorList>
            <consortium name="RefSeq"/>
        </authorList>
    </citation>
    <scope>IDENTIFICATION</scope>
    <source>
        <tissue evidence="7">Gonads</tissue>
    </source>
</reference>
<dbReference type="GO" id="GO:0005576">
    <property type="term" value="C:extracellular region"/>
    <property type="evidence" value="ECO:0007669"/>
    <property type="project" value="InterPro"/>
</dbReference>
<dbReference type="InterPro" id="IPR002557">
    <property type="entry name" value="Chitin-bd_dom"/>
</dbReference>
<evidence type="ECO:0000259" key="5">
    <source>
        <dbReference type="PROSITE" id="PS50940"/>
    </source>
</evidence>
<name>A0A6J2X4C6_SITOR</name>
<evidence type="ECO:0000256" key="3">
    <source>
        <dbReference type="SAM" id="MobiDB-lite"/>
    </source>
</evidence>
<feature type="region of interest" description="Disordered" evidence="3">
    <location>
        <begin position="216"/>
        <end position="242"/>
    </location>
</feature>
<feature type="compositionally biased region" description="Low complexity" evidence="3">
    <location>
        <begin position="323"/>
        <end position="346"/>
    </location>
</feature>
<evidence type="ECO:0000256" key="2">
    <source>
        <dbReference type="ARBA" id="ARBA00023157"/>
    </source>
</evidence>
<dbReference type="OrthoDB" id="8179045at2759"/>
<dbReference type="SMART" id="SM00494">
    <property type="entry name" value="ChtBD2"/>
    <property type="match status" value="9"/>
</dbReference>
<dbReference type="AlphaFoldDB" id="A0A6J2X4C6"/>
<keyword evidence="2" id="KW-1015">Disulfide bond</keyword>
<evidence type="ECO:0000313" key="6">
    <source>
        <dbReference type="Proteomes" id="UP000504635"/>
    </source>
</evidence>
<evidence type="ECO:0000256" key="4">
    <source>
        <dbReference type="SAM" id="SignalP"/>
    </source>
</evidence>
<accession>A0A6J2X4C6</accession>
<keyword evidence="1" id="KW-0147">Chitin-binding</keyword>
<dbReference type="Gene3D" id="2.170.140.10">
    <property type="entry name" value="Chitin binding domain"/>
    <property type="match status" value="8"/>
</dbReference>
<dbReference type="InParanoid" id="A0A6J2X4C6"/>
<organism evidence="6 7">
    <name type="scientific">Sitophilus oryzae</name>
    <name type="common">Rice weevil</name>
    <name type="synonym">Curculio oryzae</name>
    <dbReference type="NCBI Taxonomy" id="7048"/>
    <lineage>
        <taxon>Eukaryota</taxon>
        <taxon>Metazoa</taxon>
        <taxon>Ecdysozoa</taxon>
        <taxon>Arthropoda</taxon>
        <taxon>Hexapoda</taxon>
        <taxon>Insecta</taxon>
        <taxon>Pterygota</taxon>
        <taxon>Neoptera</taxon>
        <taxon>Endopterygota</taxon>
        <taxon>Coleoptera</taxon>
        <taxon>Polyphaga</taxon>
        <taxon>Cucujiformia</taxon>
        <taxon>Curculionidae</taxon>
        <taxon>Dryophthorinae</taxon>
        <taxon>Sitophilus</taxon>
    </lineage>
</organism>
<keyword evidence="4" id="KW-0732">Signal</keyword>
<dbReference type="InterPro" id="IPR051940">
    <property type="entry name" value="Chitin_bind-dev_reg"/>
</dbReference>
<dbReference type="RefSeq" id="XP_030746007.1">
    <property type="nucleotide sequence ID" value="XM_030890147.1"/>
</dbReference>
<feature type="compositionally biased region" description="Low complexity" evidence="3">
    <location>
        <begin position="218"/>
        <end position="240"/>
    </location>
</feature>
<proteinExistence type="predicted"/>
<dbReference type="Proteomes" id="UP000504635">
    <property type="component" value="Unplaced"/>
</dbReference>
<feature type="chain" id="PRO_5026833708" evidence="4">
    <location>
        <begin position="22"/>
        <end position="959"/>
    </location>
</feature>
<feature type="region of interest" description="Disordered" evidence="3">
    <location>
        <begin position="539"/>
        <end position="568"/>
    </location>
</feature>
<protein>
    <submittedName>
        <fullName evidence="7">Uncharacterized protein PB18E9.04c-like isoform X1</fullName>
    </submittedName>
</protein>
<evidence type="ECO:0000313" key="7">
    <source>
        <dbReference type="RefSeq" id="XP_030746007.1"/>
    </source>
</evidence>